<evidence type="ECO:0000256" key="4">
    <source>
        <dbReference type="ARBA" id="ARBA00022989"/>
    </source>
</evidence>
<dbReference type="AlphaFoldDB" id="A0A173LW60"/>
<feature type="transmembrane region" description="Helical" evidence="6">
    <location>
        <begin position="202"/>
        <end position="224"/>
    </location>
</feature>
<dbReference type="GO" id="GO:0016020">
    <property type="term" value="C:membrane"/>
    <property type="evidence" value="ECO:0007669"/>
    <property type="project" value="UniProtKB-SubCell"/>
</dbReference>
<dbReference type="InterPro" id="IPR050638">
    <property type="entry name" value="AA-Vitamin_Transporters"/>
</dbReference>
<feature type="transmembrane region" description="Helical" evidence="6">
    <location>
        <begin position="72"/>
        <end position="92"/>
    </location>
</feature>
<protein>
    <recommendedName>
        <fullName evidence="7">EamA domain-containing protein</fullName>
    </recommendedName>
</protein>
<comment type="similarity">
    <text evidence="2">Belongs to the EamA transporter family.</text>
</comment>
<evidence type="ECO:0000256" key="1">
    <source>
        <dbReference type="ARBA" id="ARBA00004141"/>
    </source>
</evidence>
<feature type="transmembrane region" description="Helical" evidence="6">
    <location>
        <begin position="39"/>
        <end position="65"/>
    </location>
</feature>
<dbReference type="InterPro" id="IPR000620">
    <property type="entry name" value="EamA_dom"/>
</dbReference>
<dbReference type="SUPFAM" id="SSF103481">
    <property type="entry name" value="Multidrug resistance efflux transporter EmrE"/>
    <property type="match status" value="2"/>
</dbReference>
<feature type="domain" description="EamA" evidence="7">
    <location>
        <begin position="12"/>
        <end position="143"/>
    </location>
</feature>
<name>A0A173LW60_9MICO</name>
<evidence type="ECO:0000256" key="6">
    <source>
        <dbReference type="SAM" id="Phobius"/>
    </source>
</evidence>
<evidence type="ECO:0000313" key="9">
    <source>
        <dbReference type="Proteomes" id="UP000243847"/>
    </source>
</evidence>
<accession>A0A173LW60</accession>
<feature type="transmembrane region" description="Helical" evidence="6">
    <location>
        <begin position="291"/>
        <end position="308"/>
    </location>
</feature>
<feature type="domain" description="EamA" evidence="7">
    <location>
        <begin position="164"/>
        <end position="308"/>
    </location>
</feature>
<feature type="transmembrane region" description="Helical" evidence="6">
    <location>
        <begin position="266"/>
        <end position="285"/>
    </location>
</feature>
<dbReference type="Proteomes" id="UP000243847">
    <property type="component" value="Chromosome sequence1"/>
</dbReference>
<dbReference type="KEGG" id="amin:AUMI_16730"/>
<comment type="subcellular location">
    <subcellularLocation>
        <location evidence="1">Membrane</location>
        <topology evidence="1">Multi-pass membrane protein</topology>
    </subcellularLocation>
</comment>
<feature type="transmembrane region" description="Helical" evidence="6">
    <location>
        <begin position="236"/>
        <end position="259"/>
    </location>
</feature>
<dbReference type="Pfam" id="PF00892">
    <property type="entry name" value="EamA"/>
    <property type="match status" value="2"/>
</dbReference>
<evidence type="ECO:0000256" key="2">
    <source>
        <dbReference type="ARBA" id="ARBA00007362"/>
    </source>
</evidence>
<keyword evidence="4 6" id="KW-1133">Transmembrane helix</keyword>
<organism evidence="8 9">
    <name type="scientific">Aurantimicrobium minutum</name>
    <dbReference type="NCBI Taxonomy" id="708131"/>
    <lineage>
        <taxon>Bacteria</taxon>
        <taxon>Bacillati</taxon>
        <taxon>Actinomycetota</taxon>
        <taxon>Actinomycetes</taxon>
        <taxon>Micrococcales</taxon>
        <taxon>Microbacteriaceae</taxon>
        <taxon>Aurantimicrobium</taxon>
    </lineage>
</organism>
<feature type="transmembrane region" description="Helical" evidence="6">
    <location>
        <begin position="126"/>
        <end position="148"/>
    </location>
</feature>
<dbReference type="EMBL" id="AP017457">
    <property type="protein sequence ID" value="BAU99215.1"/>
    <property type="molecule type" value="Genomic_DNA"/>
</dbReference>
<keyword evidence="5 6" id="KW-0472">Membrane</keyword>
<dbReference type="PROSITE" id="PS51257">
    <property type="entry name" value="PROKAR_LIPOPROTEIN"/>
    <property type="match status" value="1"/>
</dbReference>
<evidence type="ECO:0000259" key="7">
    <source>
        <dbReference type="Pfam" id="PF00892"/>
    </source>
</evidence>
<dbReference type="GeneID" id="80451864"/>
<feature type="transmembrane region" description="Helical" evidence="6">
    <location>
        <begin position="160"/>
        <end position="181"/>
    </location>
</feature>
<evidence type="ECO:0000256" key="3">
    <source>
        <dbReference type="ARBA" id="ARBA00022692"/>
    </source>
</evidence>
<proteinExistence type="inferred from homology"/>
<evidence type="ECO:0000313" key="8">
    <source>
        <dbReference type="EMBL" id="BAU99215.1"/>
    </source>
</evidence>
<reference evidence="8 9" key="1">
    <citation type="journal article" date="2016" name="Genome Announc.">
        <title>Complete Genome Sequence of Aurantimicrobium minutum Type Strain KNCT, a Planktonic Ultramicrobacterium Isolated from River Water.</title>
        <authorList>
            <person name="Nakai R."/>
            <person name="Fujisawa T."/>
            <person name="Nakamura Y."/>
            <person name="Nishide H."/>
            <person name="Uchiyama I."/>
            <person name="Baba T."/>
            <person name="Toyoda A."/>
            <person name="Fujiyama A."/>
            <person name="Naganuma T."/>
            <person name="Niki H."/>
        </authorList>
    </citation>
    <scope>NUCLEOTIDE SEQUENCE [LARGE SCALE GENOMIC DNA]</scope>
    <source>
        <strain evidence="8 9">KNC</strain>
    </source>
</reference>
<dbReference type="InterPro" id="IPR037185">
    <property type="entry name" value="EmrE-like"/>
</dbReference>
<keyword evidence="3 6" id="KW-0812">Transmembrane</keyword>
<sequence>MKTTPHASYGGGVVALLLACTFWGTTGMAASFIPEINPVIIGASTMGIGGLILGLTALPGVWMVWHNIGAKSLVIAGACGLALYSTVFYIGMSWAGVALGNVIALGSAPLFAGLIEWVVDKQRPTAMWLGATAITVVGGVLLVSGRNFGEDGRGVVRDSAMVVAGIVLALLAGFAYALYTYMANKLMKPHADRPQGLGHRPVISTIQFVSALPLIVLLVALVIVNPGQFSNVPLAIPVMAYLAIFPTAVGHLLLAVGLGVMPASRAAVYTLFEPVVAVILAVIVVGEVITPLGWIGLLIVLAGLALLSQEKRSR</sequence>
<dbReference type="PANTHER" id="PTHR32322:SF2">
    <property type="entry name" value="EAMA DOMAIN-CONTAINING PROTEIN"/>
    <property type="match status" value="1"/>
</dbReference>
<gene>
    <name evidence="8" type="ORF">AUMI_16730</name>
</gene>
<dbReference type="OrthoDB" id="9787117at2"/>
<evidence type="ECO:0000256" key="5">
    <source>
        <dbReference type="ARBA" id="ARBA00023136"/>
    </source>
</evidence>
<dbReference type="RefSeq" id="WP_096381353.1">
    <property type="nucleotide sequence ID" value="NZ_AP017457.1"/>
</dbReference>
<feature type="transmembrane region" description="Helical" evidence="6">
    <location>
        <begin position="98"/>
        <end position="119"/>
    </location>
</feature>
<dbReference type="PANTHER" id="PTHR32322">
    <property type="entry name" value="INNER MEMBRANE TRANSPORTER"/>
    <property type="match status" value="1"/>
</dbReference>